<evidence type="ECO:0000313" key="2">
    <source>
        <dbReference type="EMBL" id="EXJ61678.1"/>
    </source>
</evidence>
<gene>
    <name evidence="2" type="ORF">A1O7_02107</name>
</gene>
<dbReference type="Pfam" id="PF01636">
    <property type="entry name" value="APH"/>
    <property type="match status" value="1"/>
</dbReference>
<dbReference type="EMBL" id="AMGW01000002">
    <property type="protein sequence ID" value="EXJ61678.1"/>
    <property type="molecule type" value="Genomic_DNA"/>
</dbReference>
<keyword evidence="2" id="KW-0808">Transferase</keyword>
<dbReference type="InterPro" id="IPR002575">
    <property type="entry name" value="Aminoglycoside_PTrfase"/>
</dbReference>
<accession>W9W147</accession>
<sequence length="375" mass="42302">MRQPIDTDSLHRFLKDHVPAIHVPIQIQQFEFGQSNPSYKLTDSQGQRFVLRKKPPGKLLTRAAHQVEREYRVIRALGGTDIPVPKVYCLCEDSSVLGTPFYIMEFLDGRIFQDAYMPGVSGDERNEMWKQAVQTLARLHRLDPASIGLADFGKPRGFYRRQIRTLKNLHESYAKVTDVETDEPVGNIPGTDELLAYFANETLQPHDRGTIVHGDYKIDNLVFHKTKPVIIGILDWEISTIGHPLSDLSNLVLPWTVTQSSREIKQHSHPAFDVTGGPPGLPSKAQCLEWYRDVVGWDPSHDIVWADAFMIFRTSVMLQGIAARHAVRQATGEDSLILGRERFPYARAALQIVRGLKAKGENVAGKGRLQRVGRL</sequence>
<feature type="domain" description="Aminoglycoside phosphotransferase" evidence="1">
    <location>
        <begin position="27"/>
        <end position="266"/>
    </location>
</feature>
<dbReference type="SUPFAM" id="SSF56112">
    <property type="entry name" value="Protein kinase-like (PK-like)"/>
    <property type="match status" value="1"/>
</dbReference>
<dbReference type="AlphaFoldDB" id="W9W147"/>
<dbReference type="HOGENOM" id="CLU_007526_0_2_1"/>
<organism evidence="2 3">
    <name type="scientific">Cladophialophora yegresii CBS 114405</name>
    <dbReference type="NCBI Taxonomy" id="1182544"/>
    <lineage>
        <taxon>Eukaryota</taxon>
        <taxon>Fungi</taxon>
        <taxon>Dikarya</taxon>
        <taxon>Ascomycota</taxon>
        <taxon>Pezizomycotina</taxon>
        <taxon>Eurotiomycetes</taxon>
        <taxon>Chaetothyriomycetidae</taxon>
        <taxon>Chaetothyriales</taxon>
        <taxon>Herpotrichiellaceae</taxon>
        <taxon>Cladophialophora</taxon>
    </lineage>
</organism>
<dbReference type="CDD" id="cd05154">
    <property type="entry name" value="ACAD10_11_N-like"/>
    <property type="match status" value="1"/>
</dbReference>
<dbReference type="Gene3D" id="3.30.200.20">
    <property type="entry name" value="Phosphorylase Kinase, domain 1"/>
    <property type="match status" value="1"/>
</dbReference>
<dbReference type="OrthoDB" id="191037at2759"/>
<dbReference type="InterPro" id="IPR011009">
    <property type="entry name" value="Kinase-like_dom_sf"/>
</dbReference>
<dbReference type="InterPro" id="IPR008271">
    <property type="entry name" value="Ser/Thr_kinase_AS"/>
</dbReference>
<dbReference type="PROSITE" id="PS00108">
    <property type="entry name" value="PROTEIN_KINASE_ST"/>
    <property type="match status" value="1"/>
</dbReference>
<proteinExistence type="predicted"/>
<dbReference type="InterPro" id="IPR041726">
    <property type="entry name" value="ACAD10_11_N"/>
</dbReference>
<dbReference type="RefSeq" id="XP_007754332.1">
    <property type="nucleotide sequence ID" value="XM_007756142.1"/>
</dbReference>
<protein>
    <submittedName>
        <fullName evidence="2">Aminoglycoside phosphotransferase</fullName>
    </submittedName>
</protein>
<comment type="caution">
    <text evidence="2">The sequence shown here is derived from an EMBL/GenBank/DDBJ whole genome shotgun (WGS) entry which is preliminary data.</text>
</comment>
<dbReference type="STRING" id="1182544.W9W147"/>
<name>W9W147_9EURO</name>
<dbReference type="InterPro" id="IPR052898">
    <property type="entry name" value="ACAD10-like"/>
</dbReference>
<reference evidence="2 3" key="1">
    <citation type="submission" date="2013-03" db="EMBL/GenBank/DDBJ databases">
        <title>The Genome Sequence of Cladophialophora yegresii CBS 114405.</title>
        <authorList>
            <consortium name="The Broad Institute Genomics Platform"/>
            <person name="Cuomo C."/>
            <person name="de Hoog S."/>
            <person name="Gorbushina A."/>
            <person name="Walker B."/>
            <person name="Young S.K."/>
            <person name="Zeng Q."/>
            <person name="Gargeya S."/>
            <person name="Fitzgerald M."/>
            <person name="Haas B."/>
            <person name="Abouelleil A."/>
            <person name="Allen A.W."/>
            <person name="Alvarado L."/>
            <person name="Arachchi H.M."/>
            <person name="Berlin A.M."/>
            <person name="Chapman S.B."/>
            <person name="Gainer-Dewar J."/>
            <person name="Goldberg J."/>
            <person name="Griggs A."/>
            <person name="Gujja S."/>
            <person name="Hansen M."/>
            <person name="Howarth C."/>
            <person name="Imamovic A."/>
            <person name="Ireland A."/>
            <person name="Larimer J."/>
            <person name="McCowan C."/>
            <person name="Murphy C."/>
            <person name="Pearson M."/>
            <person name="Poon T.W."/>
            <person name="Priest M."/>
            <person name="Roberts A."/>
            <person name="Saif S."/>
            <person name="Shea T."/>
            <person name="Sisk P."/>
            <person name="Sykes S."/>
            <person name="Wortman J."/>
            <person name="Nusbaum C."/>
            <person name="Birren B."/>
        </authorList>
    </citation>
    <scope>NUCLEOTIDE SEQUENCE [LARGE SCALE GENOMIC DNA]</scope>
    <source>
        <strain evidence="2 3">CBS 114405</strain>
    </source>
</reference>
<evidence type="ECO:0000259" key="1">
    <source>
        <dbReference type="Pfam" id="PF01636"/>
    </source>
</evidence>
<dbReference type="VEuPathDB" id="FungiDB:A1O7_02107"/>
<dbReference type="Proteomes" id="UP000019473">
    <property type="component" value="Unassembled WGS sequence"/>
</dbReference>
<evidence type="ECO:0000313" key="3">
    <source>
        <dbReference type="Proteomes" id="UP000019473"/>
    </source>
</evidence>
<keyword evidence="3" id="KW-1185">Reference proteome</keyword>
<dbReference type="GO" id="GO:0004672">
    <property type="term" value="F:protein kinase activity"/>
    <property type="evidence" value="ECO:0007669"/>
    <property type="project" value="InterPro"/>
</dbReference>
<dbReference type="PANTHER" id="PTHR47829:SF1">
    <property type="entry name" value="HAD FAMILY PHOSPHATASE"/>
    <property type="match status" value="1"/>
</dbReference>
<dbReference type="Gene3D" id="3.90.1200.10">
    <property type="match status" value="1"/>
</dbReference>
<dbReference type="eggNOG" id="ENOG502QQPX">
    <property type="taxonomic scope" value="Eukaryota"/>
</dbReference>
<dbReference type="GeneID" id="19176717"/>
<dbReference type="PANTHER" id="PTHR47829">
    <property type="entry name" value="HYDROLASE, PUTATIVE (AFU_ORTHOLOGUE AFUA_1G12880)-RELATED"/>
    <property type="match status" value="1"/>
</dbReference>